<comment type="subcellular location">
    <subcellularLocation>
        <location evidence="1">Cell outer membrane</location>
        <topology evidence="1">Multi-pass membrane protein</topology>
    </subcellularLocation>
</comment>
<dbReference type="InterPro" id="IPR023614">
    <property type="entry name" value="Porin_dom_sf"/>
</dbReference>
<dbReference type="GO" id="GO:0015288">
    <property type="term" value="F:porin activity"/>
    <property type="evidence" value="ECO:0007669"/>
    <property type="project" value="UniProtKB-KW"/>
</dbReference>
<evidence type="ECO:0000256" key="5">
    <source>
        <dbReference type="ARBA" id="ARBA00022729"/>
    </source>
</evidence>
<organism evidence="12 13">
    <name type="scientific">Actinobacillus ureae ATCC 25976</name>
    <dbReference type="NCBI Taxonomy" id="887324"/>
    <lineage>
        <taxon>Bacteria</taxon>
        <taxon>Pseudomonadati</taxon>
        <taxon>Pseudomonadota</taxon>
        <taxon>Gammaproteobacteria</taxon>
        <taxon>Pasteurellales</taxon>
        <taxon>Pasteurellaceae</taxon>
        <taxon>Actinobacillus</taxon>
    </lineage>
</organism>
<dbReference type="AlphaFoldDB" id="E8KH82"/>
<feature type="signal peptide" evidence="10">
    <location>
        <begin position="1"/>
        <end position="19"/>
    </location>
</feature>
<feature type="domain" description="Porin" evidence="11">
    <location>
        <begin position="7"/>
        <end position="357"/>
    </location>
</feature>
<keyword evidence="8" id="KW-0472">Membrane</keyword>
<dbReference type="GO" id="GO:0009279">
    <property type="term" value="C:cell outer membrane"/>
    <property type="evidence" value="ECO:0007669"/>
    <property type="project" value="UniProtKB-SubCell"/>
</dbReference>
<evidence type="ECO:0000256" key="7">
    <source>
        <dbReference type="ARBA" id="ARBA00023114"/>
    </source>
</evidence>
<dbReference type="CDD" id="cd00342">
    <property type="entry name" value="gram_neg_porins"/>
    <property type="match status" value="1"/>
</dbReference>
<evidence type="ECO:0000313" key="12">
    <source>
        <dbReference type="EMBL" id="EFX91749.1"/>
    </source>
</evidence>
<dbReference type="PANTHER" id="PTHR34501:SF2">
    <property type="entry name" value="OUTER MEMBRANE PORIN F-RELATED"/>
    <property type="match status" value="1"/>
</dbReference>
<keyword evidence="3" id="KW-1134">Transmembrane beta strand</keyword>
<dbReference type="Proteomes" id="UP000005467">
    <property type="component" value="Unassembled WGS sequence"/>
</dbReference>
<dbReference type="GO" id="GO:0006811">
    <property type="term" value="P:monoatomic ion transport"/>
    <property type="evidence" value="ECO:0007669"/>
    <property type="project" value="UniProtKB-KW"/>
</dbReference>
<accession>E8KH82</accession>
<dbReference type="SUPFAM" id="SSF56935">
    <property type="entry name" value="Porins"/>
    <property type="match status" value="1"/>
</dbReference>
<keyword evidence="5 10" id="KW-0732">Signal</keyword>
<evidence type="ECO:0000256" key="2">
    <source>
        <dbReference type="ARBA" id="ARBA00022448"/>
    </source>
</evidence>
<keyword evidence="6" id="KW-0406">Ion transport</keyword>
<evidence type="ECO:0000259" key="11">
    <source>
        <dbReference type="Pfam" id="PF13609"/>
    </source>
</evidence>
<dbReference type="RefSeq" id="WP_005622840.1">
    <property type="nucleotide sequence ID" value="NZ_GL831080.1"/>
</dbReference>
<dbReference type="InterPro" id="IPR033900">
    <property type="entry name" value="Gram_neg_porin_domain"/>
</dbReference>
<evidence type="ECO:0000256" key="4">
    <source>
        <dbReference type="ARBA" id="ARBA00022692"/>
    </source>
</evidence>
<feature type="chain" id="PRO_5003223621" evidence="10">
    <location>
        <begin position="20"/>
        <end position="381"/>
    </location>
</feature>
<evidence type="ECO:0000313" key="13">
    <source>
        <dbReference type="Proteomes" id="UP000005467"/>
    </source>
</evidence>
<name>E8KH82_9PAST</name>
<dbReference type="GO" id="GO:0046930">
    <property type="term" value="C:pore complex"/>
    <property type="evidence" value="ECO:0007669"/>
    <property type="project" value="UniProtKB-KW"/>
</dbReference>
<keyword evidence="4" id="KW-0812">Transmembrane</keyword>
<dbReference type="HOGENOM" id="CLU_058202_1_1_6"/>
<evidence type="ECO:0000256" key="8">
    <source>
        <dbReference type="ARBA" id="ARBA00023136"/>
    </source>
</evidence>
<dbReference type="PANTHER" id="PTHR34501">
    <property type="entry name" value="PROTEIN YDDL-RELATED"/>
    <property type="match status" value="1"/>
</dbReference>
<evidence type="ECO:0000256" key="1">
    <source>
        <dbReference type="ARBA" id="ARBA00004571"/>
    </source>
</evidence>
<keyword evidence="13" id="KW-1185">Reference proteome</keyword>
<keyword evidence="2" id="KW-0813">Transport</keyword>
<gene>
    <name evidence="12" type="ORF">HMPREF0027_1199</name>
</gene>
<dbReference type="Gene3D" id="2.40.160.10">
    <property type="entry name" value="Porin"/>
    <property type="match status" value="1"/>
</dbReference>
<dbReference type="InterPro" id="IPR050298">
    <property type="entry name" value="Gram-neg_bact_OMP"/>
</dbReference>
<protein>
    <submittedName>
        <fullName evidence="12">Gram-negative porin</fullName>
    </submittedName>
</protein>
<dbReference type="Pfam" id="PF13609">
    <property type="entry name" value="Porin_4"/>
    <property type="match status" value="1"/>
</dbReference>
<evidence type="ECO:0000256" key="3">
    <source>
        <dbReference type="ARBA" id="ARBA00022452"/>
    </source>
</evidence>
<reference evidence="12 13" key="1">
    <citation type="submission" date="2011-01" db="EMBL/GenBank/DDBJ databases">
        <authorList>
            <person name="Muzny D."/>
            <person name="Qin X."/>
            <person name="Deng J."/>
            <person name="Jiang H."/>
            <person name="Liu Y."/>
            <person name="Qu J."/>
            <person name="Song X.-Z."/>
            <person name="Zhang L."/>
            <person name="Thornton R."/>
            <person name="Coyle M."/>
            <person name="Francisco L."/>
            <person name="Jackson L."/>
            <person name="Javaid M."/>
            <person name="Korchina V."/>
            <person name="Kovar C."/>
            <person name="Mata R."/>
            <person name="Mathew T."/>
            <person name="Ngo R."/>
            <person name="Nguyen L."/>
            <person name="Nguyen N."/>
            <person name="Okwuonu G."/>
            <person name="Ongeri F."/>
            <person name="Pham C."/>
            <person name="Simmons D."/>
            <person name="Wilczek-Boney K."/>
            <person name="Hale W."/>
            <person name="Jakkamsetti A."/>
            <person name="Pham P."/>
            <person name="Ruth R."/>
            <person name="San Lucas F."/>
            <person name="Warren J."/>
            <person name="Zhang J."/>
            <person name="Zhao Z."/>
            <person name="Zhou C."/>
            <person name="Zhu D."/>
            <person name="Lee S."/>
            <person name="Bess C."/>
            <person name="Blankenburg K."/>
            <person name="Forbes L."/>
            <person name="Fu Q."/>
            <person name="Gubbala S."/>
            <person name="Hirani K."/>
            <person name="Jayaseelan J.C."/>
            <person name="Lara F."/>
            <person name="Munidasa M."/>
            <person name="Palculict T."/>
            <person name="Patil S."/>
            <person name="Pu L.-L."/>
            <person name="Saada N."/>
            <person name="Tang L."/>
            <person name="Weissenberger G."/>
            <person name="Zhu Y."/>
            <person name="Hemphill L."/>
            <person name="Shang Y."/>
            <person name="Youmans B."/>
            <person name="Ayvaz T."/>
            <person name="Ross M."/>
            <person name="Santibanez J."/>
            <person name="Aqrawi P."/>
            <person name="Gross S."/>
            <person name="Joshi V."/>
            <person name="Fowler G."/>
            <person name="Nazareth L."/>
            <person name="Reid J."/>
            <person name="Worley K."/>
            <person name="Petrosino J."/>
            <person name="Highlander S."/>
            <person name="Gibbs R."/>
        </authorList>
    </citation>
    <scope>NUCLEOTIDE SEQUENCE [LARGE SCALE GENOMIC DNA]</scope>
    <source>
        <strain evidence="12 13">ATCC 25976</strain>
    </source>
</reference>
<sequence>MKKTLVALAVTAFAASASAVTVYDAEGTKVQVDGSLRLVLEQASSKDKYHADVLDDKGKKLYSKGQTVKNQNAHSQLRNAGSRFGVRVNHDLGNDFYALGRLEIRFDKNNSDDQFGDLYAKRAYVGLGSKQYGEVTFGHQVTIADDYFQTDDYRYGIVPSYIATSGTQVICYDYKGIEGLQIGANYNFAEKRDVRGKVLVNELKNAYGLGAVYETQLGGNTFNVQGGIGRSNYATGTNHKHYQDGYQIALGYTIGDLKLVGDFGYEYEKENGSKRTKAFFVAPGFQYQVVPASRIYGNYLYERAEKTVAKAEVAKADSTTTVAKAEKEKTHGFLLGVDYKFHKQVVAFVEGKYVQTKEYKGYDYQVKRTDKAIGVGMRVYW</sequence>
<dbReference type="EMBL" id="AEVG01000085">
    <property type="protein sequence ID" value="EFX91749.1"/>
    <property type="molecule type" value="Genomic_DNA"/>
</dbReference>
<keyword evidence="9" id="KW-0998">Cell outer membrane</keyword>
<evidence type="ECO:0000256" key="6">
    <source>
        <dbReference type="ARBA" id="ARBA00023065"/>
    </source>
</evidence>
<comment type="caution">
    <text evidence="12">The sequence shown here is derived from an EMBL/GenBank/DDBJ whole genome shotgun (WGS) entry which is preliminary data.</text>
</comment>
<keyword evidence="7" id="KW-0626">Porin</keyword>
<proteinExistence type="predicted"/>
<evidence type="ECO:0000256" key="10">
    <source>
        <dbReference type="SAM" id="SignalP"/>
    </source>
</evidence>
<evidence type="ECO:0000256" key="9">
    <source>
        <dbReference type="ARBA" id="ARBA00023237"/>
    </source>
</evidence>